<organism evidence="1 2">
    <name type="scientific">Catharanthus roseus</name>
    <name type="common">Madagascar periwinkle</name>
    <name type="synonym">Vinca rosea</name>
    <dbReference type="NCBI Taxonomy" id="4058"/>
    <lineage>
        <taxon>Eukaryota</taxon>
        <taxon>Viridiplantae</taxon>
        <taxon>Streptophyta</taxon>
        <taxon>Embryophyta</taxon>
        <taxon>Tracheophyta</taxon>
        <taxon>Spermatophyta</taxon>
        <taxon>Magnoliopsida</taxon>
        <taxon>eudicotyledons</taxon>
        <taxon>Gunneridae</taxon>
        <taxon>Pentapetalae</taxon>
        <taxon>asterids</taxon>
        <taxon>lamiids</taxon>
        <taxon>Gentianales</taxon>
        <taxon>Apocynaceae</taxon>
        <taxon>Rauvolfioideae</taxon>
        <taxon>Vinceae</taxon>
        <taxon>Catharanthinae</taxon>
        <taxon>Catharanthus</taxon>
    </lineage>
</organism>
<reference evidence="2" key="1">
    <citation type="journal article" date="2023" name="Nat. Plants">
        <title>Single-cell RNA sequencing provides a high-resolution roadmap for understanding the multicellular compartmentation of specialized metabolism.</title>
        <authorList>
            <person name="Sun S."/>
            <person name="Shen X."/>
            <person name="Li Y."/>
            <person name="Li Y."/>
            <person name="Wang S."/>
            <person name="Li R."/>
            <person name="Zhang H."/>
            <person name="Shen G."/>
            <person name="Guo B."/>
            <person name="Wei J."/>
            <person name="Xu J."/>
            <person name="St-Pierre B."/>
            <person name="Chen S."/>
            <person name="Sun C."/>
        </authorList>
    </citation>
    <scope>NUCLEOTIDE SEQUENCE [LARGE SCALE GENOMIC DNA]</scope>
</reference>
<protein>
    <submittedName>
        <fullName evidence="1">Uncharacterized protein</fullName>
    </submittedName>
</protein>
<accession>A0ACB9ZJ98</accession>
<keyword evidence="2" id="KW-1185">Reference proteome</keyword>
<gene>
    <name evidence="1" type="ORF">M9H77_33478</name>
</gene>
<comment type="caution">
    <text evidence="1">The sequence shown here is derived from an EMBL/GenBank/DDBJ whole genome shotgun (WGS) entry which is preliminary data.</text>
</comment>
<evidence type="ECO:0000313" key="1">
    <source>
        <dbReference type="EMBL" id="KAI5647473.1"/>
    </source>
</evidence>
<proteinExistence type="predicted"/>
<evidence type="ECO:0000313" key="2">
    <source>
        <dbReference type="Proteomes" id="UP001060085"/>
    </source>
</evidence>
<name>A0ACB9ZJ98_CATRO</name>
<dbReference type="EMBL" id="CM044708">
    <property type="protein sequence ID" value="KAI5647473.1"/>
    <property type="molecule type" value="Genomic_DNA"/>
</dbReference>
<dbReference type="Proteomes" id="UP001060085">
    <property type="component" value="Linkage Group LG08"/>
</dbReference>
<sequence>MAQAQRQYDSLVNPNPHQPPHPAQFPATAPGSVVMPAATANIEDPNRSKTLKRPREEESAAEEAGTSTDLPAPKRRVKVAQDVLYRIVVPSRQIGKVIGRVGHRIQKIREETKATIKIADAIARHEERVIIISSKDSDNIFCDAEMALHQIVSLILKDDDPNAEAQKLGAGHVAANTIRLLIAGSQAGGLIGVNGQNIEKLRNSSGATITVLAQNQLPLCASAHESDRVVQISGDVAAVLRAVVEIGCQLRDNPPKQVISINPSYNHGFSRQPHQYVDPNSAEYVNLEIMVPEALVGGLIGRCGSNISRIRTESGATIKVYGGKGEQTQRQIHLGGSAHQVGLAKQRIDEYVYSQLMQQTGAQQTIPAMSNTLFQANSYLQANSLLQGYGHTDAIYANSNHGAAAAMMASHPPVYTATPATQAAAYYGQSFQAPPI</sequence>